<dbReference type="SUPFAM" id="SSF109604">
    <property type="entry name" value="HD-domain/PDEase-like"/>
    <property type="match status" value="2"/>
</dbReference>
<dbReference type="Proteomes" id="UP000192468">
    <property type="component" value="Unassembled WGS sequence"/>
</dbReference>
<evidence type="ECO:0000313" key="2">
    <source>
        <dbReference type="EMBL" id="SMC26038.1"/>
    </source>
</evidence>
<reference evidence="2 3" key="1">
    <citation type="submission" date="2017-04" db="EMBL/GenBank/DDBJ databases">
        <authorList>
            <person name="Afonso C.L."/>
            <person name="Miller P.J."/>
            <person name="Scott M.A."/>
            <person name="Spackman E."/>
            <person name="Goraichik I."/>
            <person name="Dimitrov K.M."/>
            <person name="Suarez D.L."/>
            <person name="Swayne D.E."/>
        </authorList>
    </citation>
    <scope>NUCLEOTIDE SEQUENCE [LARGE SCALE GENOMIC DNA]</scope>
    <source>
        <strain evidence="2 3">DSM 12555</strain>
    </source>
</reference>
<evidence type="ECO:0000259" key="1">
    <source>
        <dbReference type="PROSITE" id="PS51832"/>
    </source>
</evidence>
<dbReference type="RefSeq" id="WP_084116506.1">
    <property type="nucleotide sequence ID" value="NZ_FWXH01000011.1"/>
</dbReference>
<dbReference type="AlphaFoldDB" id="A0A1W1XRB6"/>
<dbReference type="CDD" id="cd00077">
    <property type="entry name" value="HDc"/>
    <property type="match status" value="2"/>
</dbReference>
<keyword evidence="3" id="KW-1185">Reference proteome</keyword>
<feature type="domain" description="HD-GYP" evidence="1">
    <location>
        <begin position="212"/>
        <end position="403"/>
    </location>
</feature>
<dbReference type="PANTHER" id="PTHR43155:SF1">
    <property type="entry name" value="3'3'-CGAMP-SPECIFIC PHOSPHODIESTERASE 1"/>
    <property type="match status" value="1"/>
</dbReference>
<dbReference type="EMBL" id="FWXH01000011">
    <property type="protein sequence ID" value="SMC26038.1"/>
    <property type="molecule type" value="Genomic_DNA"/>
</dbReference>
<dbReference type="STRING" id="1121291.SAMN02745134_02686"/>
<dbReference type="OrthoDB" id="9804747at2"/>
<proteinExistence type="predicted"/>
<organism evidence="2 3">
    <name type="scientific">Clostridium acidisoli DSM 12555</name>
    <dbReference type="NCBI Taxonomy" id="1121291"/>
    <lineage>
        <taxon>Bacteria</taxon>
        <taxon>Bacillati</taxon>
        <taxon>Bacillota</taxon>
        <taxon>Clostridia</taxon>
        <taxon>Eubacteriales</taxon>
        <taxon>Clostridiaceae</taxon>
        <taxon>Clostridium</taxon>
    </lineage>
</organism>
<dbReference type="PROSITE" id="PS51832">
    <property type="entry name" value="HD_GYP"/>
    <property type="match status" value="2"/>
</dbReference>
<feature type="domain" description="HD-GYP" evidence="1">
    <location>
        <begin position="5"/>
        <end position="194"/>
    </location>
</feature>
<gene>
    <name evidence="2" type="ORF">SAMN02745134_02686</name>
</gene>
<dbReference type="SMART" id="SM00471">
    <property type="entry name" value="HDc"/>
    <property type="match status" value="2"/>
</dbReference>
<evidence type="ECO:0000313" key="3">
    <source>
        <dbReference type="Proteomes" id="UP000192468"/>
    </source>
</evidence>
<dbReference type="InterPro" id="IPR003607">
    <property type="entry name" value="HD/PDEase_dom"/>
</dbReference>
<dbReference type="Gene3D" id="1.10.3210.10">
    <property type="entry name" value="Hypothetical protein af1432"/>
    <property type="match status" value="2"/>
</dbReference>
<dbReference type="InterPro" id="IPR037522">
    <property type="entry name" value="HD_GYP_dom"/>
</dbReference>
<protein>
    <submittedName>
        <fullName evidence="2">HD domain-containing protein</fullName>
    </submittedName>
</protein>
<dbReference type="PANTHER" id="PTHR43155">
    <property type="entry name" value="CYCLIC DI-GMP PHOSPHODIESTERASE PA4108-RELATED"/>
    <property type="match status" value="1"/>
</dbReference>
<dbReference type="Pfam" id="PF13487">
    <property type="entry name" value="HD_5"/>
    <property type="match status" value="2"/>
</dbReference>
<sequence>MKFRLNQFLLAVSSTLDFVEMDIAGRRTNHGKRVAYMSLRIAMELNYDNEDLYDIVSLAILHDNGISEAYNDILNDNINTEEHKMEHCITGENNITNYPFLKTRKNIIRYHHEKYDGSGFFKLKGEEIPLISQIICFSDYMENQFLIDQMWGENKVKIKKFVEEQSGKLFNPQICKIFLELIENTGFKLDLGEDFIGSVLDEKIPKFTFDLGLEEVRSITGVFSKIIDVKSKFTMRHSSGIAEKAEVMANYYRYAYEEKTKLVIAANLHDIGKLAIPNTILDKPGKLTDEEFDIIKTHTYYTRAALSKIDGFEEITEWAANHHEKLNGNGYPYGKKADELDFNSRLMGCIDIYQGLTEKRPYREPLEHNKVIEIMRDMAKGNFIDKDRVEDVDKVFKNCEKNK</sequence>
<name>A0A1W1XRB6_9CLOT</name>
<accession>A0A1W1XRB6</accession>